<dbReference type="InterPro" id="IPR049709">
    <property type="entry name" value="IniB-like_N"/>
</dbReference>
<dbReference type="EMBL" id="JAUSUT010000001">
    <property type="protein sequence ID" value="MDQ0377902.1"/>
    <property type="molecule type" value="Genomic_DNA"/>
</dbReference>
<organism evidence="2 3">
    <name type="scientific">Amycolatopsis thermophila</name>
    <dbReference type="NCBI Taxonomy" id="206084"/>
    <lineage>
        <taxon>Bacteria</taxon>
        <taxon>Bacillati</taxon>
        <taxon>Actinomycetota</taxon>
        <taxon>Actinomycetes</taxon>
        <taxon>Pseudonocardiales</taxon>
        <taxon>Pseudonocardiaceae</taxon>
        <taxon>Amycolatopsis</taxon>
    </lineage>
</organism>
<dbReference type="RefSeq" id="WP_306990497.1">
    <property type="nucleotide sequence ID" value="NZ_JAUSUT010000001.1"/>
</dbReference>
<keyword evidence="3" id="KW-1185">Reference proteome</keyword>
<gene>
    <name evidence="2" type="ORF">FB470_001896</name>
</gene>
<accession>A0ABU0ESV8</accession>
<feature type="region of interest" description="Disordered" evidence="1">
    <location>
        <begin position="646"/>
        <end position="669"/>
    </location>
</feature>
<proteinExistence type="predicted"/>
<evidence type="ECO:0000313" key="3">
    <source>
        <dbReference type="Proteomes" id="UP001229651"/>
    </source>
</evidence>
<reference evidence="2 3" key="1">
    <citation type="submission" date="2023-07" db="EMBL/GenBank/DDBJ databases">
        <title>Sequencing the genomes of 1000 actinobacteria strains.</title>
        <authorList>
            <person name="Klenk H.-P."/>
        </authorList>
    </citation>
    <scope>NUCLEOTIDE SEQUENCE [LARGE SCALE GENOMIC DNA]</scope>
    <source>
        <strain evidence="2 3">DSM 45805</strain>
    </source>
</reference>
<evidence type="ECO:0000256" key="1">
    <source>
        <dbReference type="SAM" id="MobiDB-lite"/>
    </source>
</evidence>
<evidence type="ECO:0000313" key="2">
    <source>
        <dbReference type="EMBL" id="MDQ0377902.1"/>
    </source>
</evidence>
<dbReference type="Proteomes" id="UP001229651">
    <property type="component" value="Unassembled WGS sequence"/>
</dbReference>
<feature type="compositionally biased region" description="Low complexity" evidence="1">
    <location>
        <begin position="657"/>
        <end position="669"/>
    </location>
</feature>
<name>A0ABU0ESV8_9PSEU</name>
<comment type="caution">
    <text evidence="2">The sequence shown here is derived from an EMBL/GenBank/DDBJ whole genome shotgun (WGS) entry which is preliminary data.</text>
</comment>
<dbReference type="NCBIfam" id="NF038175">
    <property type="entry name" value="IniB_NTERM"/>
    <property type="match status" value="1"/>
</dbReference>
<protein>
    <submittedName>
        <fullName evidence="2">Uncharacterized protein</fullName>
    </submittedName>
</protein>
<sequence>MSLPAQNLHEFVLNLLNDEAARSAFAADPTSALAAAGLSDVTPQDIQEVAPLVADYAPAPLADALSALPLDAGVTGLQGAIAQLQAVAGVADALPVDVPARADLPLDPTVSTSSLPLAGELLGGPNAHVLPELGDLPVALPQLGDLPLDLPATDALPLDVARQDLPVNALPVDNLPLGELPLDSAELPVTLPELSDIPVQVPALSDLPLEPPAVPADLPRADLPVDALPVDALPVDALPVDAPEVGELPVSLPEVEGLGGALPGLPVEPPALGELPSLPTVSTERADVPSELTGLPVDTSALPVDTSALPVDTGAVTGVTEALGLGDVPDTSGLPVDFDDLGSLPVAAPSLGDAPFTAPDLDVPGVGRFDTASEGSAEGYAGTVTYEGELAEGAGAVAATEDGAGAAGTAASPAGSFVGSATGSTEGFTGGFAVANDYAAAQSGLTADDDAVLAGARSASPLGTYTLGFDGLPADVPSFDEAGDLAGSLDSHVLGRSEPAAGPIADYVSIGGDLIGGKIAQGSATLGEYLTEGNPLLGQQVADAGAQAGTAVSDGGHLAADLGSDLPAAPGVPAVLPADVPAEIPAAAPADLPVHGHADLPQGLPHLPIANPLPEVTHHVEHALSTDPVKEVVSVTDSPLTDTIGPLNHAPLPEAADLGNLPGDLPLGH</sequence>